<keyword evidence="2" id="KW-1185">Reference proteome</keyword>
<sequence length="193" mass="22079">MVVLSGKEGSGKTSLAFHLMKEVEKHLSKSDKPAKSVEIKDIADLKEISQLYSRSDCTKKIYATMVTMLMNGGTIDLDRLEEGDTCIKDSICQSLDINLRRTDLKNVLWKENQYFIKVASSSFGFSHETILESILMSYADEPEWQDLIMKLATDKIILEFIRSSEYEPKQGEVCVKLRRQLDEEILNKLLSIF</sequence>
<protein>
    <submittedName>
        <fullName evidence="1">Uncharacterized protein</fullName>
    </submittedName>
</protein>
<evidence type="ECO:0000313" key="1">
    <source>
        <dbReference type="EMBL" id="CAG2210142.1"/>
    </source>
</evidence>
<dbReference type="AlphaFoldDB" id="A0A8S3RTS1"/>
<accession>A0A8S3RTS1</accession>
<gene>
    <name evidence="1" type="ORF">MEDL_24228</name>
</gene>
<name>A0A8S3RTS1_MYTED</name>
<comment type="caution">
    <text evidence="1">The sequence shown here is derived from an EMBL/GenBank/DDBJ whole genome shotgun (WGS) entry which is preliminary data.</text>
</comment>
<organism evidence="1 2">
    <name type="scientific">Mytilus edulis</name>
    <name type="common">Blue mussel</name>
    <dbReference type="NCBI Taxonomy" id="6550"/>
    <lineage>
        <taxon>Eukaryota</taxon>
        <taxon>Metazoa</taxon>
        <taxon>Spiralia</taxon>
        <taxon>Lophotrochozoa</taxon>
        <taxon>Mollusca</taxon>
        <taxon>Bivalvia</taxon>
        <taxon>Autobranchia</taxon>
        <taxon>Pteriomorphia</taxon>
        <taxon>Mytilida</taxon>
        <taxon>Mytiloidea</taxon>
        <taxon>Mytilidae</taxon>
        <taxon>Mytilinae</taxon>
        <taxon>Mytilus</taxon>
    </lineage>
</organism>
<dbReference type="Proteomes" id="UP000683360">
    <property type="component" value="Unassembled WGS sequence"/>
</dbReference>
<dbReference type="EMBL" id="CAJPWZ010001221">
    <property type="protein sequence ID" value="CAG2210142.1"/>
    <property type="molecule type" value="Genomic_DNA"/>
</dbReference>
<reference evidence="1" key="1">
    <citation type="submission" date="2021-03" db="EMBL/GenBank/DDBJ databases">
        <authorList>
            <person name="Bekaert M."/>
        </authorList>
    </citation>
    <scope>NUCLEOTIDE SEQUENCE</scope>
</reference>
<evidence type="ECO:0000313" key="2">
    <source>
        <dbReference type="Proteomes" id="UP000683360"/>
    </source>
</evidence>
<proteinExistence type="predicted"/>